<reference evidence="1 2" key="1">
    <citation type="submission" date="2018-06" db="EMBL/GenBank/DDBJ databases">
        <title>Freshwater and sediment microbial communities from various areas in North America, analyzing microbe dynamics in response to fracking.</title>
        <authorList>
            <person name="Lamendella R."/>
        </authorList>
    </citation>
    <scope>NUCLEOTIDE SEQUENCE [LARGE SCALE GENOMIC DNA]</scope>
    <source>
        <strain evidence="1 2">17</strain>
    </source>
</reference>
<proteinExistence type="predicted"/>
<accession>A0AAX1PEL7</accession>
<protein>
    <submittedName>
        <fullName evidence="1">NRPS condensation-like uncharacterized protein</fullName>
    </submittedName>
</protein>
<dbReference type="Gene3D" id="3.30.559.30">
    <property type="entry name" value="Nonribosomal peptide synthetase, condensation domain"/>
    <property type="match status" value="1"/>
</dbReference>
<evidence type="ECO:0000313" key="2">
    <source>
        <dbReference type="Proteomes" id="UP000249422"/>
    </source>
</evidence>
<dbReference type="Proteomes" id="UP000249422">
    <property type="component" value="Unassembled WGS sequence"/>
</dbReference>
<comment type="caution">
    <text evidence="1">The sequence shown here is derived from an EMBL/GenBank/DDBJ whole genome shotgun (WGS) entry which is preliminary data.</text>
</comment>
<gene>
    <name evidence="1" type="ORF">DEU50_12262</name>
</gene>
<sequence>MLRKLSKHELSQLAWHTIHFSLDLIGTVKRKKLIAAVRNVARCTPLACSKVVGVNNNYHFEAISVDSIPIRELYVSNDDEYDLLYREIINTAVDATESQLSVILINRSTCLTLLVSMAHSIVSGRTGAEFLNSIMTVYNGVDCIQQISDFKIKPSMSEYSAKFKNDIKPMPYVDVEKQALNFSPIPFDLYENSNQSYETDFIDIIIQGDLFERLLLVCKNKGVSVNSFLSAAQLIATMRCYPGHKDFDYVSHNLAIDARAFIPNDLIFGDLMQFSYSALFYFRSRDIKCIWVLAREFSERVKQYVNSDFMHATIVGLEESEYYVEDVNKPIVDDSFSWTTCNSNLGVVSFNCDKESIKVANFNFIVNRINASHLIFISTFNNILTMRYVFSQPRYSWDKINLICSEIYNEIYNNLQQEII</sequence>
<dbReference type="Gene3D" id="3.30.559.10">
    <property type="entry name" value="Chloramphenicol acetyltransferase-like domain"/>
    <property type="match status" value="1"/>
</dbReference>
<dbReference type="InterPro" id="IPR023213">
    <property type="entry name" value="CAT-like_dom_sf"/>
</dbReference>
<evidence type="ECO:0000313" key="1">
    <source>
        <dbReference type="EMBL" id="RAI99675.1"/>
    </source>
</evidence>
<dbReference type="RefSeq" id="WP_146612929.1">
    <property type="nucleotide sequence ID" value="NZ_CAWNWF010000022.1"/>
</dbReference>
<dbReference type="EMBL" id="QLLM01000022">
    <property type="protein sequence ID" value="RAI99675.1"/>
    <property type="molecule type" value="Genomic_DNA"/>
</dbReference>
<name>A0AAX1PEL7_AERSA</name>
<dbReference type="AlphaFoldDB" id="A0AAX1PEL7"/>
<organism evidence="1 2">
    <name type="scientific">Aeromonas salmonicida</name>
    <dbReference type="NCBI Taxonomy" id="645"/>
    <lineage>
        <taxon>Bacteria</taxon>
        <taxon>Pseudomonadati</taxon>
        <taxon>Pseudomonadota</taxon>
        <taxon>Gammaproteobacteria</taxon>
        <taxon>Aeromonadales</taxon>
        <taxon>Aeromonadaceae</taxon>
        <taxon>Aeromonas</taxon>
    </lineage>
</organism>